<gene>
    <name evidence="1" type="ORF">CLOBOL_00613</name>
</gene>
<evidence type="ECO:0000313" key="1">
    <source>
        <dbReference type="EMBL" id="EDP19177.1"/>
    </source>
</evidence>
<reference evidence="1 2" key="2">
    <citation type="submission" date="2007-09" db="EMBL/GenBank/DDBJ databases">
        <title>Draft genome sequence of Clostridium bolteae (ATCC BAA-613).</title>
        <authorList>
            <person name="Sudarsanam P."/>
            <person name="Ley R."/>
            <person name="Guruge J."/>
            <person name="Turnbaugh P.J."/>
            <person name="Mahowald M."/>
            <person name="Liep D."/>
            <person name="Gordon J."/>
        </authorList>
    </citation>
    <scope>NUCLEOTIDE SEQUENCE [LARGE SCALE GENOMIC DNA]</scope>
    <source>
        <strain evidence="2">ATCC BAA-613 / DSM 15670 / CCUG 46953 / JCM 12243 / WAL 16351</strain>
    </source>
</reference>
<name>A8RI71_ENTBW</name>
<organism evidence="1 2">
    <name type="scientific">Enterocloster bolteae (strain ATCC BAA-613 / DSM 15670 / CCUG 46953 / JCM 12243 / WAL 16351)</name>
    <name type="common">Clostridium bolteae</name>
    <dbReference type="NCBI Taxonomy" id="411902"/>
    <lineage>
        <taxon>Bacteria</taxon>
        <taxon>Bacillati</taxon>
        <taxon>Bacillota</taxon>
        <taxon>Clostridia</taxon>
        <taxon>Lachnospirales</taxon>
        <taxon>Lachnospiraceae</taxon>
        <taxon>Enterocloster</taxon>
    </lineage>
</organism>
<dbReference type="HOGENOM" id="CLU_3372919_0_0_9"/>
<sequence>MGDKYNKRSVESVEAAEPGILKRGGWNARLKERR</sequence>
<dbReference type="EMBL" id="ABCC02000009">
    <property type="protein sequence ID" value="EDP19177.1"/>
    <property type="molecule type" value="Genomic_DNA"/>
</dbReference>
<reference evidence="1 2" key="1">
    <citation type="submission" date="2007-08" db="EMBL/GenBank/DDBJ databases">
        <authorList>
            <person name="Fulton L."/>
            <person name="Clifton S."/>
            <person name="Fulton B."/>
            <person name="Xu J."/>
            <person name="Minx P."/>
            <person name="Pepin K.H."/>
            <person name="Johnson M."/>
            <person name="Thiruvilangam P."/>
            <person name="Bhonagiri V."/>
            <person name="Nash W.E."/>
            <person name="Mardis E.R."/>
            <person name="Wilson R.K."/>
        </authorList>
    </citation>
    <scope>NUCLEOTIDE SEQUENCE [LARGE SCALE GENOMIC DNA]</scope>
    <source>
        <strain evidence="2">ATCC BAA-613 / DSM 15670 / CCUG 46953 / JCM 12243 / WAL 16351</strain>
    </source>
</reference>
<protein>
    <submittedName>
        <fullName evidence="1">Uncharacterized protein</fullName>
    </submittedName>
</protein>
<comment type="caution">
    <text evidence="1">The sequence shown here is derived from an EMBL/GenBank/DDBJ whole genome shotgun (WGS) entry which is preliminary data.</text>
</comment>
<dbReference type="Proteomes" id="UP000005396">
    <property type="component" value="Unassembled WGS sequence"/>
</dbReference>
<accession>A8RI71</accession>
<proteinExistence type="predicted"/>
<dbReference type="AlphaFoldDB" id="A8RI71"/>
<dbReference type="PaxDb" id="411902-CLOBOL_00613"/>
<evidence type="ECO:0000313" key="2">
    <source>
        <dbReference type="Proteomes" id="UP000005396"/>
    </source>
</evidence>